<organism evidence="2 3">
    <name type="scientific">Araneus ventricosus</name>
    <name type="common">Orbweaver spider</name>
    <name type="synonym">Epeira ventricosa</name>
    <dbReference type="NCBI Taxonomy" id="182803"/>
    <lineage>
        <taxon>Eukaryota</taxon>
        <taxon>Metazoa</taxon>
        <taxon>Ecdysozoa</taxon>
        <taxon>Arthropoda</taxon>
        <taxon>Chelicerata</taxon>
        <taxon>Arachnida</taxon>
        <taxon>Araneae</taxon>
        <taxon>Araneomorphae</taxon>
        <taxon>Entelegynae</taxon>
        <taxon>Araneoidea</taxon>
        <taxon>Araneidae</taxon>
        <taxon>Araneus</taxon>
    </lineage>
</organism>
<keyword evidence="3" id="KW-1185">Reference proteome</keyword>
<evidence type="ECO:0000313" key="3">
    <source>
        <dbReference type="Proteomes" id="UP000499080"/>
    </source>
</evidence>
<protein>
    <submittedName>
        <fullName evidence="2">Uncharacterized protein</fullName>
    </submittedName>
</protein>
<feature type="region of interest" description="Disordered" evidence="1">
    <location>
        <begin position="1"/>
        <end position="20"/>
    </location>
</feature>
<dbReference type="Proteomes" id="UP000499080">
    <property type="component" value="Unassembled WGS sequence"/>
</dbReference>
<dbReference type="AlphaFoldDB" id="A0A4Y2EET1"/>
<accession>A0A4Y2EET1</accession>
<dbReference type="EMBL" id="BGPR01000591">
    <property type="protein sequence ID" value="GBM27652.1"/>
    <property type="molecule type" value="Genomic_DNA"/>
</dbReference>
<name>A0A4Y2EET1_ARAVE</name>
<comment type="caution">
    <text evidence="2">The sequence shown here is derived from an EMBL/GenBank/DDBJ whole genome shotgun (WGS) entry which is preliminary data.</text>
</comment>
<feature type="non-terminal residue" evidence="2">
    <location>
        <position position="20"/>
    </location>
</feature>
<proteinExistence type="predicted"/>
<reference evidence="2 3" key="1">
    <citation type="journal article" date="2019" name="Sci. Rep.">
        <title>Orb-weaving spider Araneus ventricosus genome elucidates the spidroin gene catalogue.</title>
        <authorList>
            <person name="Kono N."/>
            <person name="Nakamura H."/>
            <person name="Ohtoshi R."/>
            <person name="Moran D.A.P."/>
            <person name="Shinohara A."/>
            <person name="Yoshida Y."/>
            <person name="Fujiwara M."/>
            <person name="Mori M."/>
            <person name="Tomita M."/>
            <person name="Arakawa K."/>
        </authorList>
    </citation>
    <scope>NUCLEOTIDE SEQUENCE [LARGE SCALE GENOMIC DNA]</scope>
</reference>
<sequence length="20" mass="2191">MSRTSKAKVLEGTTVPSNRK</sequence>
<evidence type="ECO:0000256" key="1">
    <source>
        <dbReference type="SAM" id="MobiDB-lite"/>
    </source>
</evidence>
<gene>
    <name evidence="2" type="ORF">AVEN_49955_1</name>
</gene>
<evidence type="ECO:0000313" key="2">
    <source>
        <dbReference type="EMBL" id="GBM27652.1"/>
    </source>
</evidence>